<sequence length="71" mass="7762">MTIDTALFSFVDAPSERTGTLILRVWVEDGLRVRILRAIGPHKAPPIAVTSVEDVHTVVQNWLEELLGPGG</sequence>
<comment type="caution">
    <text evidence="1">The sequence shown here is derived from an EMBL/GenBank/DDBJ whole genome shotgun (WGS) entry which is preliminary data.</text>
</comment>
<gene>
    <name evidence="1" type="ORF">JOF56_010794</name>
</gene>
<proteinExistence type="predicted"/>
<organism evidence="1 2">
    <name type="scientific">Kibdelosporangium banguiense</name>
    <dbReference type="NCBI Taxonomy" id="1365924"/>
    <lineage>
        <taxon>Bacteria</taxon>
        <taxon>Bacillati</taxon>
        <taxon>Actinomycetota</taxon>
        <taxon>Actinomycetes</taxon>
        <taxon>Pseudonocardiales</taxon>
        <taxon>Pseudonocardiaceae</taxon>
        <taxon>Kibdelosporangium</taxon>
    </lineage>
</organism>
<reference evidence="1 2" key="1">
    <citation type="submission" date="2021-03" db="EMBL/GenBank/DDBJ databases">
        <title>Sequencing the genomes of 1000 actinobacteria strains.</title>
        <authorList>
            <person name="Klenk H.-P."/>
        </authorList>
    </citation>
    <scope>NUCLEOTIDE SEQUENCE [LARGE SCALE GENOMIC DNA]</scope>
    <source>
        <strain evidence="1 2">DSM 46670</strain>
    </source>
</reference>
<dbReference type="EMBL" id="JAGINW010000001">
    <property type="protein sequence ID" value="MBP2330409.1"/>
    <property type="molecule type" value="Genomic_DNA"/>
</dbReference>
<evidence type="ECO:0000313" key="2">
    <source>
        <dbReference type="Proteomes" id="UP001519332"/>
    </source>
</evidence>
<protein>
    <submittedName>
        <fullName evidence="1">Uncharacterized protein</fullName>
    </submittedName>
</protein>
<dbReference type="Proteomes" id="UP001519332">
    <property type="component" value="Unassembled WGS sequence"/>
</dbReference>
<dbReference type="RefSeq" id="WP_307855686.1">
    <property type="nucleotide sequence ID" value="NZ_JAGINW010000001.1"/>
</dbReference>
<keyword evidence="2" id="KW-1185">Reference proteome</keyword>
<accession>A0ABS4U174</accession>
<evidence type="ECO:0000313" key="1">
    <source>
        <dbReference type="EMBL" id="MBP2330409.1"/>
    </source>
</evidence>
<name>A0ABS4U174_9PSEU</name>